<dbReference type="KEGG" id="sgv:B1H19_20590"/>
<dbReference type="Pfam" id="PF19457">
    <property type="entry name" value="DUF5994"/>
    <property type="match status" value="1"/>
</dbReference>
<dbReference type="RefSeq" id="WP_083106108.1">
    <property type="nucleotide sequence ID" value="NZ_CP020569.1"/>
</dbReference>
<organism evidence="2 3">
    <name type="scientific">Streptomyces gilvosporeus</name>
    <dbReference type="NCBI Taxonomy" id="553510"/>
    <lineage>
        <taxon>Bacteria</taxon>
        <taxon>Bacillati</taxon>
        <taxon>Actinomycetota</taxon>
        <taxon>Actinomycetes</taxon>
        <taxon>Kitasatosporales</taxon>
        <taxon>Streptomycetaceae</taxon>
        <taxon>Streptomyces</taxon>
    </lineage>
</organism>
<reference evidence="2 3" key="1">
    <citation type="submission" date="2017-04" db="EMBL/GenBank/DDBJ databases">
        <title>Complete Genome Sequence of Streptomyces gilvosporeus F607, a Capable Producer of Natamycin.</title>
        <authorList>
            <person name="Zong G."/>
            <person name="Zhong C."/>
            <person name="Fu J."/>
            <person name="Qin R."/>
            <person name="Cao G."/>
        </authorList>
    </citation>
    <scope>NUCLEOTIDE SEQUENCE [LARGE SCALE GENOMIC DNA]</scope>
    <source>
        <strain evidence="2 3">F607</strain>
    </source>
</reference>
<evidence type="ECO:0000313" key="3">
    <source>
        <dbReference type="Proteomes" id="UP000192726"/>
    </source>
</evidence>
<name>A0A1V0TTH5_9ACTN</name>
<dbReference type="STRING" id="553510.B1H19_20590"/>
<sequence>MTTAPLGPSLHEAPESPAPPEPAAPPHPEPPPVARLAIAPPGPVVRRIDGAWWPHSTDLLIELPELLQALPFDWPRITHATVNGAVWSALPSRILVADHVVRLRRTRIPRPGPDTVCLVAAGHGRWDLLIIAPETPEAEAVAAMARMTREGAAGAEPG</sequence>
<feature type="compositionally biased region" description="Pro residues" evidence="1">
    <location>
        <begin position="16"/>
        <end position="33"/>
    </location>
</feature>
<gene>
    <name evidence="2" type="ORF">B1H19_20590</name>
</gene>
<dbReference type="InterPro" id="IPR046036">
    <property type="entry name" value="DUF5994"/>
</dbReference>
<dbReference type="EMBL" id="CP020569">
    <property type="protein sequence ID" value="ARF56259.1"/>
    <property type="molecule type" value="Genomic_DNA"/>
</dbReference>
<protein>
    <submittedName>
        <fullName evidence="2">Uncharacterized protein</fullName>
    </submittedName>
</protein>
<evidence type="ECO:0000313" key="2">
    <source>
        <dbReference type="EMBL" id="ARF56259.1"/>
    </source>
</evidence>
<keyword evidence="3" id="KW-1185">Reference proteome</keyword>
<dbReference type="Proteomes" id="UP000192726">
    <property type="component" value="Chromosome"/>
</dbReference>
<evidence type="ECO:0000256" key="1">
    <source>
        <dbReference type="SAM" id="MobiDB-lite"/>
    </source>
</evidence>
<dbReference type="OrthoDB" id="3785441at2"/>
<dbReference type="AlphaFoldDB" id="A0A1V0TTH5"/>
<feature type="region of interest" description="Disordered" evidence="1">
    <location>
        <begin position="1"/>
        <end position="33"/>
    </location>
</feature>
<proteinExistence type="predicted"/>
<accession>A0A1V0TTH5</accession>